<dbReference type="Proteomes" id="UP000594638">
    <property type="component" value="Unassembled WGS sequence"/>
</dbReference>
<evidence type="ECO:0000313" key="3">
    <source>
        <dbReference type="Proteomes" id="UP000594638"/>
    </source>
</evidence>
<accession>A0A8S0T3C8</accession>
<keyword evidence="3" id="KW-1185">Reference proteome</keyword>
<feature type="signal peptide" evidence="1">
    <location>
        <begin position="1"/>
        <end position="17"/>
    </location>
</feature>
<proteinExistence type="predicted"/>
<evidence type="ECO:0000313" key="2">
    <source>
        <dbReference type="EMBL" id="CAA2999309.1"/>
    </source>
</evidence>
<comment type="caution">
    <text evidence="2">The sequence shown here is derived from an EMBL/GenBank/DDBJ whole genome shotgun (WGS) entry which is preliminary data.</text>
</comment>
<organism evidence="2 3">
    <name type="scientific">Olea europaea subsp. europaea</name>
    <dbReference type="NCBI Taxonomy" id="158383"/>
    <lineage>
        <taxon>Eukaryota</taxon>
        <taxon>Viridiplantae</taxon>
        <taxon>Streptophyta</taxon>
        <taxon>Embryophyta</taxon>
        <taxon>Tracheophyta</taxon>
        <taxon>Spermatophyta</taxon>
        <taxon>Magnoliopsida</taxon>
        <taxon>eudicotyledons</taxon>
        <taxon>Gunneridae</taxon>
        <taxon>Pentapetalae</taxon>
        <taxon>asterids</taxon>
        <taxon>lamiids</taxon>
        <taxon>Lamiales</taxon>
        <taxon>Oleaceae</taxon>
        <taxon>Oleeae</taxon>
        <taxon>Olea</taxon>
    </lineage>
</organism>
<feature type="chain" id="PRO_5035843121" evidence="1">
    <location>
        <begin position="18"/>
        <end position="110"/>
    </location>
</feature>
<dbReference type="AlphaFoldDB" id="A0A8S0T3C8"/>
<name>A0A8S0T3C8_OLEEU</name>
<dbReference type="EMBL" id="CACTIH010005627">
    <property type="protein sequence ID" value="CAA2999309.1"/>
    <property type="molecule type" value="Genomic_DNA"/>
</dbReference>
<keyword evidence="1" id="KW-0732">Signal</keyword>
<sequence>MVVIFIALFVEFHSGDSAKMDFACNSYSDLLNALQDKGLSLNQQSLHMQVGRVSSKFQPSEFSSLIAWHAIPIVQLSLSTRPSFQNSDTKPLDQKKYTIDAMSMDEADVG</sequence>
<protein>
    <submittedName>
        <fullName evidence="2">Uncharacterized protein</fullName>
    </submittedName>
</protein>
<dbReference type="Gramene" id="OE9A013565T1">
    <property type="protein sequence ID" value="OE9A013565C1"/>
    <property type="gene ID" value="OE9A013565"/>
</dbReference>
<gene>
    <name evidence="2" type="ORF">OLEA9_A013565</name>
</gene>
<evidence type="ECO:0000256" key="1">
    <source>
        <dbReference type="SAM" id="SignalP"/>
    </source>
</evidence>
<reference evidence="2 3" key="1">
    <citation type="submission" date="2019-12" db="EMBL/GenBank/DDBJ databases">
        <authorList>
            <person name="Alioto T."/>
            <person name="Alioto T."/>
            <person name="Gomez Garrido J."/>
        </authorList>
    </citation>
    <scope>NUCLEOTIDE SEQUENCE [LARGE SCALE GENOMIC DNA]</scope>
</reference>